<feature type="binding site" evidence="12">
    <location>
        <position position="599"/>
    </location>
    <ligand>
        <name>Mo-molybdopterin</name>
        <dbReference type="ChEBI" id="CHEBI:71302"/>
    </ligand>
    <ligandPart>
        <name>Mo</name>
        <dbReference type="ChEBI" id="CHEBI:28685"/>
    </ligandPart>
</feature>
<dbReference type="InterPro" id="IPR036318">
    <property type="entry name" value="FAD-bd_PCMH-like_sf"/>
</dbReference>
<dbReference type="InterPro" id="IPR002346">
    <property type="entry name" value="Mopterin_DH_FAD-bd"/>
</dbReference>
<dbReference type="Gene3D" id="3.30.390.50">
    <property type="entry name" value="CO dehydrogenase flavoprotein, C-terminal domain"/>
    <property type="match status" value="1"/>
</dbReference>
<dbReference type="Pfam" id="PF02738">
    <property type="entry name" value="MoCoBD_1"/>
    <property type="match status" value="1"/>
</dbReference>
<keyword evidence="4 12" id="KW-0500">Molybdenum</keyword>
<dbReference type="Gene3D" id="3.90.1170.50">
    <property type="entry name" value="Aldehyde oxidase/xanthine dehydrogenase, a/b hammerhead"/>
    <property type="match status" value="1"/>
</dbReference>
<feature type="active site" description="Proton acceptor" evidence="10">
    <location>
        <position position="920"/>
    </location>
</feature>
<dbReference type="InterPro" id="IPR016166">
    <property type="entry name" value="FAD-bd_PCMH"/>
</dbReference>
<comment type="cofactor">
    <cofactor evidence="11">
        <name>FAD</name>
        <dbReference type="ChEBI" id="CHEBI:57692"/>
    </cofactor>
</comment>
<keyword evidence="6" id="KW-0560">Oxidoreductase</keyword>
<dbReference type="Pfam" id="PF00941">
    <property type="entry name" value="FAD_binding_5"/>
    <property type="match status" value="1"/>
</dbReference>
<gene>
    <name evidence="14" type="ORF">Cfor_02489</name>
</gene>
<keyword evidence="7" id="KW-0411">Iron-sulfur</keyword>
<feature type="domain" description="FAD-binding PCMH-type" evidence="13">
    <location>
        <begin position="1"/>
        <end position="109"/>
    </location>
</feature>
<dbReference type="GO" id="GO:0051537">
    <property type="term" value="F:2 iron, 2 sulfur cluster binding"/>
    <property type="evidence" value="ECO:0007669"/>
    <property type="project" value="UniProtKB-KW"/>
</dbReference>
<evidence type="ECO:0000256" key="7">
    <source>
        <dbReference type="ARBA" id="ARBA00023014"/>
    </source>
</evidence>
<comment type="subcellular location">
    <subcellularLocation>
        <location evidence="1">Peroxisome</location>
    </subcellularLocation>
</comment>
<dbReference type="InterPro" id="IPR016208">
    <property type="entry name" value="Ald_Oxase/xanthine_DH-like"/>
</dbReference>
<evidence type="ECO:0000256" key="2">
    <source>
        <dbReference type="ARBA" id="ARBA00006849"/>
    </source>
</evidence>
<dbReference type="AlphaFoldDB" id="A0A6L2Q5H9"/>
<dbReference type="FunFam" id="3.30.365.10:FF:000008">
    <property type="entry name" value="Aldehyde oxidase1"/>
    <property type="match status" value="1"/>
</dbReference>
<evidence type="ECO:0000313" key="14">
    <source>
        <dbReference type="EMBL" id="GFG40151.1"/>
    </source>
</evidence>
<keyword evidence="8" id="KW-0576">Peroxisome</keyword>
<dbReference type="FunCoup" id="A0A6L2Q5H9">
    <property type="interactions" value="153"/>
</dbReference>
<dbReference type="FunFam" id="3.30.365.10:FF:000001">
    <property type="entry name" value="Xanthine dehydrogenase oxidase"/>
    <property type="match status" value="1"/>
</dbReference>
<evidence type="ECO:0000256" key="6">
    <source>
        <dbReference type="ARBA" id="ARBA00023002"/>
    </source>
</evidence>
<dbReference type="SUPFAM" id="SSF56176">
    <property type="entry name" value="FAD-binding/transporter-associated domain-like"/>
    <property type="match status" value="1"/>
</dbReference>
<evidence type="ECO:0000256" key="4">
    <source>
        <dbReference type="ARBA" id="ARBA00022505"/>
    </source>
</evidence>
<dbReference type="Gene3D" id="3.30.465.10">
    <property type="match status" value="1"/>
</dbReference>
<evidence type="ECO:0000256" key="12">
    <source>
        <dbReference type="PIRSR" id="PIRSR000127-3"/>
    </source>
</evidence>
<dbReference type="SMART" id="SM01092">
    <property type="entry name" value="CO_deh_flav_C"/>
    <property type="match status" value="1"/>
</dbReference>
<protein>
    <recommendedName>
        <fullName evidence="13">FAD-binding PCMH-type domain-containing protein</fullName>
    </recommendedName>
</protein>
<keyword evidence="15" id="KW-1185">Reference proteome</keyword>
<evidence type="ECO:0000256" key="1">
    <source>
        <dbReference type="ARBA" id="ARBA00004275"/>
    </source>
</evidence>
<dbReference type="SMART" id="SM01008">
    <property type="entry name" value="Ald_Xan_dh_C"/>
    <property type="match status" value="1"/>
</dbReference>
<dbReference type="Pfam" id="PF01315">
    <property type="entry name" value="Ald_Xan_dh_C"/>
    <property type="match status" value="1"/>
</dbReference>
<dbReference type="SUPFAM" id="SSF56003">
    <property type="entry name" value="Molybdenum cofactor-binding domain"/>
    <property type="match status" value="1"/>
</dbReference>
<evidence type="ECO:0000313" key="15">
    <source>
        <dbReference type="Proteomes" id="UP000502823"/>
    </source>
</evidence>
<dbReference type="PROSITE" id="PS51387">
    <property type="entry name" value="FAD_PCMH"/>
    <property type="match status" value="1"/>
</dbReference>
<dbReference type="PANTHER" id="PTHR11908:SF132">
    <property type="entry name" value="ALDEHYDE OXIDASE 1-RELATED"/>
    <property type="match status" value="1"/>
</dbReference>
<dbReference type="GO" id="GO:0071949">
    <property type="term" value="F:FAD binding"/>
    <property type="evidence" value="ECO:0007669"/>
    <property type="project" value="InterPro"/>
</dbReference>
<dbReference type="PANTHER" id="PTHR11908">
    <property type="entry name" value="XANTHINE DEHYDROGENASE"/>
    <property type="match status" value="1"/>
</dbReference>
<dbReference type="SUPFAM" id="SSF54665">
    <property type="entry name" value="CO dehydrogenase molybdoprotein N-domain-like"/>
    <property type="match status" value="1"/>
</dbReference>
<feature type="binding site" evidence="12">
    <location>
        <position position="456"/>
    </location>
    <ligand>
        <name>Mo-molybdopterin</name>
        <dbReference type="ChEBI" id="CHEBI:71302"/>
    </ligand>
    <ligandPart>
        <name>Mo</name>
        <dbReference type="ChEBI" id="CHEBI:28685"/>
    </ligandPart>
</feature>
<accession>A0A6L2Q5H9</accession>
<proteinExistence type="inferred from homology"/>
<dbReference type="OrthoDB" id="8300278at2759"/>
<dbReference type="InterPro" id="IPR005107">
    <property type="entry name" value="CO_DH_flav_C"/>
</dbReference>
<dbReference type="GO" id="GO:0005506">
    <property type="term" value="F:iron ion binding"/>
    <property type="evidence" value="ECO:0007669"/>
    <property type="project" value="InterPro"/>
</dbReference>
<comment type="caution">
    <text evidence="14">The sequence shown here is derived from an EMBL/GenBank/DDBJ whole genome shotgun (WGS) entry which is preliminary data.</text>
</comment>
<evidence type="ECO:0000256" key="10">
    <source>
        <dbReference type="PIRSR" id="PIRSR000127-1"/>
    </source>
</evidence>
<feature type="binding site" evidence="11">
    <location>
        <position position="117"/>
    </location>
    <ligand>
        <name>FAD</name>
        <dbReference type="ChEBI" id="CHEBI:57692"/>
    </ligand>
</feature>
<comment type="cofactor">
    <cofactor evidence="9">
        <name>[2Fe-2S] cluster</name>
        <dbReference type="ChEBI" id="CHEBI:190135"/>
    </cofactor>
</comment>
<sequence>MSLTEAMDTFYRISEENASYKYTKALADHIDLIANVPVRNTGTIAGNLAMKHEHREFPSDVYLMLETAGATLNIATRGQVLEKVDLLHFLDMDMKHKIIHSINLPQWDEDYHLRTFKIMPRAQNAHAYVNAGFLFKMKVSDGGKVLGKPTIVYGGINPQFIHASNTESYINGKNLFDRKVFRTALKMLDAELHPDHVLPDASPEYRKGLAAALFYKFVLGLSPPDLPANLVSGGKILERPISTGKQDYETNRSVWPLNKPVPKLEAVTQCSGEAQYVNDIPTMPSEVYAAFCLTTVGQGYITNIDASEILDIPGIVAFLSAKDIPGKNSFAPVGLILLDEDEELFCSGDIKHAGQPFGLVVANSQKLAQQAALKVKVEYSNVRKPLLDMREVIASGDKTRIRVEKEPEHKPQGQADATHVINGSFDIGSQYHYTMETQSCVCVPVEDGMDVYPATQWMDLTQRAISQVLNIPENSINIKVRRLGGGYGAKISRNSLISTACALAAHKLHRPVRLVMNLETNMAAIGKRYSAVFDYEVGTDEDGKIQYMKADIYENAGCHWNDPVSFATVEHFKNCYDATSWAMRSLGVRTDTASNTYCRAPGSTEGVACIEHVMEHIAKAIQKDPVDVRLKNLKKDDSNVQKIIEDLKVTADFEQRKQNVEEFNKAHRWRKRGIAIVPMTYGLGIWGNFAAMVSIYARDGTVAVAHGGIEMGQGINTKVAQVVAHTLNIDLDLVSVKPSNNLTAPNGMVSGGSVTSEVCSYAAMVCCKELLKRMEPAKEGLKDPTWQEWTQAAYKQNIDLFTPKDDVKPYNIHGVTVGEVEVDLLTGQHQILRVDILEDAGESLSPEVDIGQVEGAFVMGLGYWLMEYLTFSPETGELLTNRTWNYKPPGVKDIPIDFRVYLRKKAPNPFGVLRSKATGEPPLCMSCVILFALRNALSAARQEAGEPDEWYQM</sequence>
<comment type="cofactor">
    <cofactor evidence="12">
        <name>Mo-molybdopterin</name>
        <dbReference type="ChEBI" id="CHEBI:71302"/>
    </cofactor>
    <text evidence="12">Binds 1 Mo-molybdopterin (Mo-MPT) cofactor per subunit.</text>
</comment>
<dbReference type="InterPro" id="IPR036856">
    <property type="entry name" value="Ald_Oxase/Xan_DH_a/b_sf"/>
</dbReference>
<dbReference type="FunFam" id="3.90.1170.50:FF:000003">
    <property type="entry name" value="Aldehyde oxidase"/>
    <property type="match status" value="1"/>
</dbReference>
<evidence type="ECO:0000256" key="11">
    <source>
        <dbReference type="PIRSR" id="PIRSR000127-2"/>
    </source>
</evidence>
<dbReference type="Pfam" id="PF03450">
    <property type="entry name" value="CO_deh_flav_C"/>
    <property type="match status" value="1"/>
</dbReference>
<dbReference type="GO" id="GO:0005777">
    <property type="term" value="C:peroxisome"/>
    <property type="evidence" value="ECO:0007669"/>
    <property type="project" value="UniProtKB-SubCell"/>
</dbReference>
<dbReference type="InParanoid" id="A0A6L2Q5H9"/>
<keyword evidence="5" id="KW-0408">Iron</keyword>
<dbReference type="GO" id="GO:0016491">
    <property type="term" value="F:oxidoreductase activity"/>
    <property type="evidence" value="ECO:0007669"/>
    <property type="project" value="UniProtKB-KW"/>
</dbReference>
<dbReference type="SUPFAM" id="SSF55447">
    <property type="entry name" value="CO dehydrogenase flavoprotein C-terminal domain-like"/>
    <property type="match status" value="1"/>
</dbReference>
<comment type="subunit">
    <text evidence="3">Homodimer.</text>
</comment>
<dbReference type="InterPro" id="IPR037165">
    <property type="entry name" value="AldOxase/xan_DH_Mopterin-bd_sf"/>
</dbReference>
<name>A0A6L2Q5H9_COPFO</name>
<dbReference type="FunFam" id="3.30.390.50:FF:000003">
    <property type="entry name" value="Aldehyde oxidase1"/>
    <property type="match status" value="1"/>
</dbReference>
<dbReference type="InterPro" id="IPR016169">
    <property type="entry name" value="FAD-bd_PCMH_sub2"/>
</dbReference>
<dbReference type="PIRSF" id="PIRSF000127">
    <property type="entry name" value="Xanthine_DH"/>
    <property type="match status" value="1"/>
</dbReference>
<dbReference type="InterPro" id="IPR036683">
    <property type="entry name" value="CO_DH_flav_C_dom_sf"/>
</dbReference>
<dbReference type="Pfam" id="PF20256">
    <property type="entry name" value="MoCoBD_2"/>
    <property type="match status" value="1"/>
</dbReference>
<comment type="similarity">
    <text evidence="2">Belongs to the xanthine dehydrogenase family.</text>
</comment>
<dbReference type="InterPro" id="IPR000674">
    <property type="entry name" value="Ald_Oxase/Xan_DH_a/b"/>
</dbReference>
<keyword evidence="5" id="KW-0001">2Fe-2S</keyword>
<evidence type="ECO:0000256" key="3">
    <source>
        <dbReference type="ARBA" id="ARBA00011738"/>
    </source>
</evidence>
<evidence type="ECO:0000256" key="9">
    <source>
        <dbReference type="ARBA" id="ARBA00034078"/>
    </source>
</evidence>
<evidence type="ECO:0000256" key="8">
    <source>
        <dbReference type="ARBA" id="ARBA00023140"/>
    </source>
</evidence>
<keyword evidence="11" id="KW-0285">Flavoprotein</keyword>
<dbReference type="InterPro" id="IPR008274">
    <property type="entry name" value="AldOxase/xan_DH_MoCoBD1"/>
</dbReference>
<feature type="binding site" evidence="12">
    <location>
        <position position="752"/>
    </location>
    <ligand>
        <name>Mo-molybdopterin</name>
        <dbReference type="ChEBI" id="CHEBI:71302"/>
    </ligand>
    <ligandPart>
        <name>Mo</name>
        <dbReference type="ChEBI" id="CHEBI:28685"/>
    </ligandPart>
</feature>
<dbReference type="InterPro" id="IPR046867">
    <property type="entry name" value="AldOxase/xan_DH_MoCoBD2"/>
</dbReference>
<dbReference type="Gene3D" id="3.30.365.10">
    <property type="entry name" value="Aldehyde oxidase/xanthine dehydrogenase, molybdopterin binding domain"/>
    <property type="match status" value="4"/>
</dbReference>
<feature type="non-terminal residue" evidence="14">
    <location>
        <position position="953"/>
    </location>
</feature>
<organism evidence="14 15">
    <name type="scientific">Coptotermes formosanus</name>
    <name type="common">Formosan subterranean termite</name>
    <dbReference type="NCBI Taxonomy" id="36987"/>
    <lineage>
        <taxon>Eukaryota</taxon>
        <taxon>Metazoa</taxon>
        <taxon>Ecdysozoa</taxon>
        <taxon>Arthropoda</taxon>
        <taxon>Hexapoda</taxon>
        <taxon>Insecta</taxon>
        <taxon>Pterygota</taxon>
        <taxon>Neoptera</taxon>
        <taxon>Polyneoptera</taxon>
        <taxon>Dictyoptera</taxon>
        <taxon>Blattodea</taxon>
        <taxon>Blattoidea</taxon>
        <taxon>Termitoidae</taxon>
        <taxon>Rhinotermitidae</taxon>
        <taxon>Coptotermes</taxon>
    </lineage>
</organism>
<keyword evidence="11" id="KW-0274">FAD</keyword>
<dbReference type="EMBL" id="BLKM01001571">
    <property type="protein sequence ID" value="GFG40151.1"/>
    <property type="molecule type" value="Genomic_DNA"/>
</dbReference>
<reference evidence="15" key="1">
    <citation type="submission" date="2020-01" db="EMBL/GenBank/DDBJ databases">
        <title>Draft genome sequence of the Termite Coptotermes fromosanus.</title>
        <authorList>
            <person name="Itakura S."/>
            <person name="Yosikawa Y."/>
            <person name="Umezawa K."/>
        </authorList>
    </citation>
    <scope>NUCLEOTIDE SEQUENCE [LARGE SCALE GENOMIC DNA]</scope>
</reference>
<keyword evidence="12" id="KW-0479">Metal-binding</keyword>
<evidence type="ECO:0000259" key="13">
    <source>
        <dbReference type="PROSITE" id="PS51387"/>
    </source>
</evidence>
<dbReference type="Proteomes" id="UP000502823">
    <property type="component" value="Unassembled WGS sequence"/>
</dbReference>
<evidence type="ECO:0000256" key="5">
    <source>
        <dbReference type="ARBA" id="ARBA00022714"/>
    </source>
</evidence>